<dbReference type="Proteomes" id="UP000640333">
    <property type="component" value="Unassembled WGS sequence"/>
</dbReference>
<dbReference type="Pfam" id="PF00072">
    <property type="entry name" value="Response_reg"/>
    <property type="match status" value="2"/>
</dbReference>
<gene>
    <name evidence="7" type="ORF">IOQ59_04315</name>
</gene>
<feature type="domain" description="Response regulatory" evidence="5">
    <location>
        <begin position="127"/>
        <end position="246"/>
    </location>
</feature>
<dbReference type="SMART" id="SM00448">
    <property type="entry name" value="REC"/>
    <property type="match status" value="2"/>
</dbReference>
<evidence type="ECO:0000259" key="5">
    <source>
        <dbReference type="PROSITE" id="PS50110"/>
    </source>
</evidence>
<evidence type="ECO:0000259" key="6">
    <source>
        <dbReference type="PROSITE" id="PS50887"/>
    </source>
</evidence>
<dbReference type="EC" id="2.7.7.65" evidence="2"/>
<evidence type="ECO:0000313" key="7">
    <source>
        <dbReference type="EMBL" id="MBE9396481.1"/>
    </source>
</evidence>
<dbReference type="CDD" id="cd01949">
    <property type="entry name" value="GGDEF"/>
    <property type="match status" value="1"/>
</dbReference>
<evidence type="ECO:0000313" key="8">
    <source>
        <dbReference type="Proteomes" id="UP000640333"/>
    </source>
</evidence>
<feature type="domain" description="GGDEF" evidence="6">
    <location>
        <begin position="296"/>
        <end position="419"/>
    </location>
</feature>
<dbReference type="Pfam" id="PF00990">
    <property type="entry name" value="GGDEF"/>
    <property type="match status" value="1"/>
</dbReference>
<comment type="cofactor">
    <cofactor evidence="1">
        <name>Mg(2+)</name>
        <dbReference type="ChEBI" id="CHEBI:18420"/>
    </cofactor>
</comment>
<dbReference type="PANTHER" id="PTHR45138:SF9">
    <property type="entry name" value="DIGUANYLATE CYCLASE DGCM-RELATED"/>
    <property type="match status" value="1"/>
</dbReference>
<dbReference type="EMBL" id="JADEYS010000003">
    <property type="protein sequence ID" value="MBE9396481.1"/>
    <property type="molecule type" value="Genomic_DNA"/>
</dbReference>
<feature type="domain" description="Response regulatory" evidence="5">
    <location>
        <begin position="2"/>
        <end position="118"/>
    </location>
</feature>
<keyword evidence="8" id="KW-1185">Reference proteome</keyword>
<evidence type="ECO:0000256" key="4">
    <source>
        <dbReference type="PROSITE-ProRule" id="PRU00169"/>
    </source>
</evidence>
<dbReference type="NCBIfam" id="TIGR00254">
    <property type="entry name" value="GGDEF"/>
    <property type="match status" value="1"/>
</dbReference>
<comment type="caution">
    <text evidence="7">The sequence shown here is derived from an EMBL/GenBank/DDBJ whole genome shotgun (WGS) entry which is preliminary data.</text>
</comment>
<evidence type="ECO:0000256" key="2">
    <source>
        <dbReference type="ARBA" id="ARBA00012528"/>
    </source>
</evidence>
<comment type="catalytic activity">
    <reaction evidence="3">
        <text>2 GTP = 3',3'-c-di-GMP + 2 diphosphate</text>
        <dbReference type="Rhea" id="RHEA:24898"/>
        <dbReference type="ChEBI" id="CHEBI:33019"/>
        <dbReference type="ChEBI" id="CHEBI:37565"/>
        <dbReference type="ChEBI" id="CHEBI:58805"/>
        <dbReference type="EC" id="2.7.7.65"/>
    </reaction>
</comment>
<dbReference type="PANTHER" id="PTHR45138">
    <property type="entry name" value="REGULATORY COMPONENTS OF SENSORY TRANSDUCTION SYSTEM"/>
    <property type="match status" value="1"/>
</dbReference>
<feature type="modified residue" description="4-aspartylphosphate" evidence="4">
    <location>
        <position position="176"/>
    </location>
</feature>
<evidence type="ECO:0000256" key="3">
    <source>
        <dbReference type="ARBA" id="ARBA00034247"/>
    </source>
</evidence>
<keyword evidence="4" id="KW-0597">Phosphoprotein</keyword>
<protein>
    <recommendedName>
        <fullName evidence="2">diguanylate cyclase</fullName>
        <ecNumber evidence="2">2.7.7.65</ecNumber>
    </recommendedName>
</protein>
<dbReference type="FunFam" id="3.30.70.270:FF:000001">
    <property type="entry name" value="Diguanylate cyclase domain protein"/>
    <property type="match status" value="1"/>
</dbReference>
<dbReference type="PROSITE" id="PS50887">
    <property type="entry name" value="GGDEF"/>
    <property type="match status" value="1"/>
</dbReference>
<dbReference type="Gene3D" id="3.30.70.270">
    <property type="match status" value="1"/>
</dbReference>
<comment type="caution">
    <text evidence="4">Lacks conserved residue(s) required for the propagation of feature annotation.</text>
</comment>
<dbReference type="InterPro" id="IPR043128">
    <property type="entry name" value="Rev_trsase/Diguanyl_cyclase"/>
</dbReference>
<dbReference type="InterPro" id="IPR050469">
    <property type="entry name" value="Diguanylate_Cyclase"/>
</dbReference>
<dbReference type="InterPro" id="IPR011006">
    <property type="entry name" value="CheY-like_superfamily"/>
</dbReference>
<evidence type="ECO:0000256" key="1">
    <source>
        <dbReference type="ARBA" id="ARBA00001946"/>
    </source>
</evidence>
<dbReference type="RefSeq" id="WP_193952030.1">
    <property type="nucleotide sequence ID" value="NZ_JADEYS010000003.1"/>
</dbReference>
<dbReference type="SUPFAM" id="SSF52172">
    <property type="entry name" value="CheY-like"/>
    <property type="match status" value="2"/>
</dbReference>
<name>A0A8J7K9A1_9GAMM</name>
<dbReference type="InterPro" id="IPR000160">
    <property type="entry name" value="GGDEF_dom"/>
</dbReference>
<organism evidence="7 8">
    <name type="scientific">Pontibacterium sinense</name>
    <dbReference type="NCBI Taxonomy" id="2781979"/>
    <lineage>
        <taxon>Bacteria</taxon>
        <taxon>Pseudomonadati</taxon>
        <taxon>Pseudomonadota</taxon>
        <taxon>Gammaproteobacteria</taxon>
        <taxon>Oceanospirillales</taxon>
        <taxon>Oceanospirillaceae</taxon>
        <taxon>Pontibacterium</taxon>
    </lineage>
</organism>
<dbReference type="InterPro" id="IPR001789">
    <property type="entry name" value="Sig_transdc_resp-reg_receiver"/>
</dbReference>
<proteinExistence type="predicted"/>
<dbReference type="GO" id="GO:0052621">
    <property type="term" value="F:diguanylate cyclase activity"/>
    <property type="evidence" value="ECO:0007669"/>
    <property type="project" value="UniProtKB-EC"/>
</dbReference>
<accession>A0A8J7K9A1</accession>
<dbReference type="SUPFAM" id="SSF55073">
    <property type="entry name" value="Nucleotide cyclase"/>
    <property type="match status" value="1"/>
</dbReference>
<dbReference type="InterPro" id="IPR029787">
    <property type="entry name" value="Nucleotide_cyclase"/>
</dbReference>
<dbReference type="Gene3D" id="3.40.50.2300">
    <property type="match status" value="2"/>
</dbReference>
<dbReference type="SMART" id="SM00267">
    <property type="entry name" value="GGDEF"/>
    <property type="match status" value="1"/>
</dbReference>
<sequence length="419" mass="48051">MRILAVDPNRAFHQLLKSQLQPIGCELTSCSNGYETLKALNSSQYDLITLARYIQPDDYLPLLKHIRSLPKYQFTPVMLVSYDYDFNFVKEAVGHGITDVLDRHQPDQLIDGIIRLLRRTSYQFDDNVLLVEDSPTNGQLVTTMLQQRGMSVEWHMTYSGAIDALEYKEFDLIITDLLLDEKHTGLELLHYIRHHTRTTISDLPVIALTGFNDPSRRLLAFHLGADDFVSKPFSEEELLVRIDRVLSRHKLVTQLQKREAQLTEMALFDSLTSVYNRHGLSELMKKRIRYCHRHEIPAVMLLIDLDHFKELNDTFGHPFGDTVLRKVGQTLNDIVRDDDIAGRWGGDEFLVFLPHCQLAGATQTARRIRNRLQQHNERIGCSIGISQLTPEDTLESLIEHADKALYKAKAHNKGGYAHA</sequence>
<reference evidence="7" key="1">
    <citation type="submission" date="2020-10" db="EMBL/GenBank/DDBJ databases">
        <title>Bacterium isolated from coastal waters sediment.</title>
        <authorList>
            <person name="Chen R.-J."/>
            <person name="Lu D.-C."/>
            <person name="Zhu K.-L."/>
            <person name="Du Z.-J."/>
        </authorList>
    </citation>
    <scope>NUCLEOTIDE SEQUENCE</scope>
    <source>
        <strain evidence="7">N1Y112</strain>
    </source>
</reference>
<dbReference type="GO" id="GO:0000160">
    <property type="term" value="P:phosphorelay signal transduction system"/>
    <property type="evidence" value="ECO:0007669"/>
    <property type="project" value="InterPro"/>
</dbReference>
<dbReference type="AlphaFoldDB" id="A0A8J7K9A1"/>
<dbReference type="PROSITE" id="PS50110">
    <property type="entry name" value="RESPONSE_REGULATORY"/>
    <property type="match status" value="2"/>
</dbReference>